<dbReference type="Pfam" id="PF00241">
    <property type="entry name" value="Cofilin_ADF"/>
    <property type="match status" value="1"/>
</dbReference>
<dbReference type="PROSITE" id="PS51263">
    <property type="entry name" value="ADF_H"/>
    <property type="match status" value="1"/>
</dbReference>
<name>A0A672HL03_SALFA</name>
<dbReference type="InterPro" id="IPR017904">
    <property type="entry name" value="ADF/Cofilin"/>
</dbReference>
<dbReference type="GO" id="GO:0030042">
    <property type="term" value="P:actin filament depolymerization"/>
    <property type="evidence" value="ECO:0007669"/>
    <property type="project" value="InterPro"/>
</dbReference>
<keyword evidence="2" id="KW-0009">Actin-binding</keyword>
<dbReference type="SMART" id="SM00102">
    <property type="entry name" value="ADF"/>
    <property type="match status" value="1"/>
</dbReference>
<sequence>MRLKKFTETADGKKIRKKAVLPLEALHHLLPENGCRYALYDAAYETEDTKKCQDHRLRHVVQAPDSCEVKEKMLYASSKEGVKKKFEVLSHSLTTRVLSFERERFFLIQRLRFRPPSAFMSDQATPL</sequence>
<proteinExistence type="inferred from homology"/>
<dbReference type="Ensembl" id="ENSSFAT00005030708.1">
    <property type="protein sequence ID" value="ENSSFAP00005029619.1"/>
    <property type="gene ID" value="ENSSFAG00005015044.1"/>
</dbReference>
<evidence type="ECO:0000259" key="3">
    <source>
        <dbReference type="PROSITE" id="PS51263"/>
    </source>
</evidence>
<comment type="similarity">
    <text evidence="1">Belongs to the actin-binding proteins ADF family.</text>
</comment>
<reference evidence="4" key="1">
    <citation type="submission" date="2019-06" db="EMBL/GenBank/DDBJ databases">
        <authorList>
            <consortium name="Wellcome Sanger Institute Data Sharing"/>
        </authorList>
    </citation>
    <scope>NUCLEOTIDE SEQUENCE [LARGE SCALE GENOMIC DNA]</scope>
</reference>
<evidence type="ECO:0000256" key="1">
    <source>
        <dbReference type="ARBA" id="ARBA00006844"/>
    </source>
</evidence>
<evidence type="ECO:0000256" key="2">
    <source>
        <dbReference type="ARBA" id="ARBA00023203"/>
    </source>
</evidence>
<dbReference type="GO" id="GO:0003779">
    <property type="term" value="F:actin binding"/>
    <property type="evidence" value="ECO:0007669"/>
    <property type="project" value="UniProtKB-KW"/>
</dbReference>
<dbReference type="InterPro" id="IPR002108">
    <property type="entry name" value="ADF-H"/>
</dbReference>
<organism evidence="4 5">
    <name type="scientific">Salarias fasciatus</name>
    <name type="common">Jewelled blenny</name>
    <name type="synonym">Blennius fasciatus</name>
    <dbReference type="NCBI Taxonomy" id="181472"/>
    <lineage>
        <taxon>Eukaryota</taxon>
        <taxon>Metazoa</taxon>
        <taxon>Chordata</taxon>
        <taxon>Craniata</taxon>
        <taxon>Vertebrata</taxon>
        <taxon>Euteleostomi</taxon>
        <taxon>Actinopterygii</taxon>
        <taxon>Neopterygii</taxon>
        <taxon>Teleostei</taxon>
        <taxon>Neoteleostei</taxon>
        <taxon>Acanthomorphata</taxon>
        <taxon>Ovalentaria</taxon>
        <taxon>Blenniimorphae</taxon>
        <taxon>Blenniiformes</taxon>
        <taxon>Blennioidei</taxon>
        <taxon>Blenniidae</taxon>
        <taxon>Salariinae</taxon>
        <taxon>Salarias</taxon>
    </lineage>
</organism>
<dbReference type="GO" id="GO:0015629">
    <property type="term" value="C:actin cytoskeleton"/>
    <property type="evidence" value="ECO:0007669"/>
    <property type="project" value="InterPro"/>
</dbReference>
<reference evidence="4" key="2">
    <citation type="submission" date="2025-08" db="UniProtKB">
        <authorList>
            <consortium name="Ensembl"/>
        </authorList>
    </citation>
    <scope>IDENTIFICATION</scope>
</reference>
<reference evidence="4" key="3">
    <citation type="submission" date="2025-09" db="UniProtKB">
        <authorList>
            <consortium name="Ensembl"/>
        </authorList>
    </citation>
    <scope>IDENTIFICATION</scope>
</reference>
<accession>A0A672HL03</accession>
<dbReference type="InterPro" id="IPR029006">
    <property type="entry name" value="ADF-H/Gelsolin-like_dom_sf"/>
</dbReference>
<dbReference type="Proteomes" id="UP000472267">
    <property type="component" value="Chromosome 19"/>
</dbReference>
<evidence type="ECO:0000313" key="5">
    <source>
        <dbReference type="Proteomes" id="UP000472267"/>
    </source>
</evidence>
<evidence type="ECO:0000313" key="4">
    <source>
        <dbReference type="Ensembl" id="ENSSFAP00005029619.1"/>
    </source>
</evidence>
<dbReference type="PANTHER" id="PTHR11913">
    <property type="entry name" value="COFILIN-RELATED"/>
    <property type="match status" value="1"/>
</dbReference>
<keyword evidence="5" id="KW-1185">Reference proteome</keyword>
<protein>
    <recommendedName>
        <fullName evidence="3">ADF-H domain-containing protein</fullName>
    </recommendedName>
</protein>
<dbReference type="AlphaFoldDB" id="A0A672HL03"/>
<dbReference type="Gene3D" id="3.40.20.10">
    <property type="entry name" value="Severin"/>
    <property type="match status" value="1"/>
</dbReference>
<dbReference type="InParanoid" id="A0A672HL03"/>
<dbReference type="SUPFAM" id="SSF55753">
    <property type="entry name" value="Actin depolymerizing proteins"/>
    <property type="match status" value="1"/>
</dbReference>
<feature type="domain" description="ADF-H" evidence="3">
    <location>
        <begin position="1"/>
        <end position="111"/>
    </location>
</feature>